<dbReference type="Gene3D" id="2.60.40.290">
    <property type="match status" value="1"/>
</dbReference>
<protein>
    <recommendedName>
        <fullName evidence="2">cellulase</fullName>
        <ecNumber evidence="2">3.2.1.4</ecNumber>
    </recommendedName>
</protein>
<evidence type="ECO:0000256" key="3">
    <source>
        <dbReference type="ARBA" id="ARBA00022801"/>
    </source>
</evidence>
<dbReference type="InterPro" id="IPR013783">
    <property type="entry name" value="Ig-like_fold"/>
</dbReference>
<dbReference type="SMART" id="SM00637">
    <property type="entry name" value="CBD_II"/>
    <property type="match status" value="1"/>
</dbReference>
<comment type="caution">
    <text evidence="10">The sequence shown here is derived from an EMBL/GenBank/DDBJ whole genome shotgun (WGS) entry which is preliminary data.</text>
</comment>
<proteinExistence type="predicted"/>
<evidence type="ECO:0000256" key="4">
    <source>
        <dbReference type="ARBA" id="ARBA00023001"/>
    </source>
</evidence>
<organism evidence="10 11">
    <name type="scientific">Colwellia echini</name>
    <dbReference type="NCBI Taxonomy" id="1982103"/>
    <lineage>
        <taxon>Bacteria</taxon>
        <taxon>Pseudomonadati</taxon>
        <taxon>Pseudomonadota</taxon>
        <taxon>Gammaproteobacteria</taxon>
        <taxon>Alteromonadales</taxon>
        <taxon>Colwelliaceae</taxon>
        <taxon>Colwellia</taxon>
    </lineage>
</organism>
<keyword evidence="6" id="KW-0326">Glycosidase</keyword>
<dbReference type="EMBL" id="PJAI02000013">
    <property type="protein sequence ID" value="TYK65146.1"/>
    <property type="molecule type" value="Genomic_DNA"/>
</dbReference>
<dbReference type="Pfam" id="PF00553">
    <property type="entry name" value="CBM_2"/>
    <property type="match status" value="1"/>
</dbReference>
<evidence type="ECO:0000256" key="7">
    <source>
        <dbReference type="ARBA" id="ARBA00023326"/>
    </source>
</evidence>
<evidence type="ECO:0000313" key="10">
    <source>
        <dbReference type="EMBL" id="TYK65146.1"/>
    </source>
</evidence>
<keyword evidence="5" id="KW-0119">Carbohydrate metabolism</keyword>
<dbReference type="RefSeq" id="WP_101342537.1">
    <property type="nucleotide sequence ID" value="NZ_PJAI02000013.1"/>
</dbReference>
<dbReference type="SUPFAM" id="SSF51445">
    <property type="entry name" value="(Trans)glycosidases"/>
    <property type="match status" value="1"/>
</dbReference>
<evidence type="ECO:0000259" key="9">
    <source>
        <dbReference type="PROSITE" id="PS51173"/>
    </source>
</evidence>
<dbReference type="PANTHER" id="PTHR35923">
    <property type="entry name" value="MAJOR EXTRACELLULAR ENDOGLUCANASE"/>
    <property type="match status" value="1"/>
</dbReference>
<reference evidence="10 11" key="1">
    <citation type="submission" date="2019-08" db="EMBL/GenBank/DDBJ databases">
        <title>Microbe sample from Colwellia echini.</title>
        <authorList>
            <person name="Christiansen L."/>
            <person name="Pathiraja D."/>
            <person name="Schultz-Johansen M."/>
            <person name="Choi I.-G."/>
            <person name="Stougaard P."/>
        </authorList>
    </citation>
    <scope>NUCLEOTIDE SEQUENCE [LARGE SCALE GENOMIC DNA]</scope>
    <source>
        <strain evidence="10 11">A3</strain>
    </source>
</reference>
<accession>A0ABY3MV99</accession>
<dbReference type="Gene3D" id="2.60.40.10">
    <property type="entry name" value="Immunoglobulins"/>
    <property type="match status" value="1"/>
</dbReference>
<dbReference type="InterPro" id="IPR012291">
    <property type="entry name" value="CBM2_carb-bd_dom_sf"/>
</dbReference>
<keyword evidence="8" id="KW-0732">Signal</keyword>
<dbReference type="Gene3D" id="3.20.20.80">
    <property type="entry name" value="Glycosidases"/>
    <property type="match status" value="1"/>
</dbReference>
<keyword evidence="4" id="KW-0136">Cellulose degradation</keyword>
<feature type="domain" description="CBM2" evidence="9">
    <location>
        <begin position="617"/>
        <end position="718"/>
    </location>
</feature>
<evidence type="ECO:0000313" key="11">
    <source>
        <dbReference type="Proteomes" id="UP000815846"/>
    </source>
</evidence>
<evidence type="ECO:0000256" key="8">
    <source>
        <dbReference type="SAM" id="SignalP"/>
    </source>
</evidence>
<evidence type="ECO:0000256" key="2">
    <source>
        <dbReference type="ARBA" id="ARBA00012601"/>
    </source>
</evidence>
<dbReference type="Pfam" id="PF00150">
    <property type="entry name" value="Cellulase"/>
    <property type="match status" value="1"/>
</dbReference>
<keyword evidence="11" id="KW-1185">Reference proteome</keyword>
<dbReference type="SUPFAM" id="SSF49384">
    <property type="entry name" value="Carbohydrate-binding domain"/>
    <property type="match status" value="1"/>
</dbReference>
<dbReference type="EC" id="3.2.1.4" evidence="2"/>
<dbReference type="PANTHER" id="PTHR35923:SF2">
    <property type="entry name" value="ENDOGLUCANASE"/>
    <property type="match status" value="1"/>
</dbReference>
<dbReference type="InterPro" id="IPR018087">
    <property type="entry name" value="Glyco_hydro_5_CS"/>
</dbReference>
<name>A0ABY3MV99_9GAMM</name>
<dbReference type="InterPro" id="IPR001919">
    <property type="entry name" value="CBD2"/>
</dbReference>
<evidence type="ECO:0000256" key="5">
    <source>
        <dbReference type="ARBA" id="ARBA00023277"/>
    </source>
</evidence>
<dbReference type="PROSITE" id="PS00659">
    <property type="entry name" value="GLYCOSYL_HYDROL_F5"/>
    <property type="match status" value="1"/>
</dbReference>
<comment type="catalytic activity">
    <reaction evidence="1">
        <text>Endohydrolysis of (1-&gt;4)-beta-D-glucosidic linkages in cellulose, lichenin and cereal beta-D-glucans.</text>
        <dbReference type="EC" id="3.2.1.4"/>
    </reaction>
</comment>
<sequence length="718" mass="78042">MKNSLLSKNIKIALGALIVSASLLPTYLSANEPLNNDDWLHVEGNTIVDEQGNKVWLTGANWFGFNASERTFHGLWAVNLDSAISAIANRGINILRVPISTELLVEWSKGIATTPSINTYVNPELEGLNNLEVFDQVIAVSKKYGVKILLDVHSAEADNSGHFAPLWYKGDITSTDFKESWEWVAARYANDDTLIAFDIQNEPHGQPWGAQEFAKWDDSTDENNFKFACEDVSNAILAINPKVLVLCEGIESYPKDGINWTSADKNDYHNNWWGGNLRGVKDFPIDLGANQDQLVYSPHDYGPLVFKQGWFYEGFDKDSLYQDVWKDNWMFIHEQGISPLLIGEWGGFMDGGDNEKWMLALRELIIENGLHHTFWCLNPNSGDTGGLLLNDWVTWDEEKYALFEPSLWKSESGKYIGLDHQVNLGSEATGTNVSDYYQSLIPSVEITSPLNGSQVTINSDVTINYDLAKLSSTAVYIDNVKVAIGSSTSALIKAPATEKDFTVKVVGVDADGNETNVTASIALASVNEIILPASIEITTPASGFSVEQGADFTVEVALTNAAAFKADFNGVSQTITDSNTATFTANATSGVSPLSVTALDENLQPLNAQQTIDITINEPTSLTCELGASNIWPGGFVLSDIVVTNTGSQALDSWSVNLNLPAGVTIDSGWGGKVTVIDSSTVQISNFEYNNTLAANGSVSIGVQGSYTGEFTLPSCTP</sequence>
<dbReference type="InterPro" id="IPR017853">
    <property type="entry name" value="GH"/>
</dbReference>
<keyword evidence="7" id="KW-0624">Polysaccharide degradation</keyword>
<feature type="chain" id="PRO_5046446401" description="cellulase" evidence="8">
    <location>
        <begin position="31"/>
        <end position="718"/>
    </location>
</feature>
<dbReference type="PROSITE" id="PS51173">
    <property type="entry name" value="CBM2"/>
    <property type="match status" value="1"/>
</dbReference>
<dbReference type="InterPro" id="IPR001547">
    <property type="entry name" value="Glyco_hydro_5"/>
</dbReference>
<feature type="signal peptide" evidence="8">
    <location>
        <begin position="1"/>
        <end position="30"/>
    </location>
</feature>
<evidence type="ECO:0000256" key="6">
    <source>
        <dbReference type="ARBA" id="ARBA00023295"/>
    </source>
</evidence>
<dbReference type="Proteomes" id="UP000815846">
    <property type="component" value="Unassembled WGS sequence"/>
</dbReference>
<dbReference type="InterPro" id="IPR008965">
    <property type="entry name" value="CBM2/CBM3_carb-bd_dom_sf"/>
</dbReference>
<gene>
    <name evidence="10" type="ORF">CWS31_011785</name>
</gene>
<keyword evidence="3" id="KW-0378">Hydrolase</keyword>
<evidence type="ECO:0000256" key="1">
    <source>
        <dbReference type="ARBA" id="ARBA00000966"/>
    </source>
</evidence>